<evidence type="ECO:0000256" key="1">
    <source>
        <dbReference type="ARBA" id="ARBA00011051"/>
    </source>
</evidence>
<gene>
    <name evidence="5" type="ordered locus">KNP414_04409</name>
</gene>
<dbReference type="KEGG" id="pms:KNP414_04409"/>
<dbReference type="Proteomes" id="UP000006620">
    <property type="component" value="Chromosome"/>
</dbReference>
<dbReference type="SUPFAM" id="SSF54593">
    <property type="entry name" value="Glyoxalase/Bleomycin resistance protein/Dihydroxybiphenyl dioxygenase"/>
    <property type="match status" value="1"/>
</dbReference>
<dbReference type="PATRIC" id="fig|1036673.3.peg.4049"/>
<dbReference type="Gene3D" id="3.10.180.10">
    <property type="entry name" value="2,3-Dihydroxybiphenyl 1,2-Dioxygenase, domain 1"/>
    <property type="match status" value="1"/>
</dbReference>
<dbReference type="HOGENOM" id="CLU_121379_0_0_9"/>
<evidence type="ECO:0000256" key="2">
    <source>
        <dbReference type="ARBA" id="ARBA00021572"/>
    </source>
</evidence>
<dbReference type="InterPro" id="IPR037523">
    <property type="entry name" value="VOC_core"/>
</dbReference>
<evidence type="ECO:0000313" key="6">
    <source>
        <dbReference type="Proteomes" id="UP000006620"/>
    </source>
</evidence>
<dbReference type="InterPro" id="IPR029068">
    <property type="entry name" value="Glyas_Bleomycin-R_OHBP_Dase"/>
</dbReference>
<evidence type="ECO:0000313" key="5">
    <source>
        <dbReference type="EMBL" id="AEI42941.1"/>
    </source>
</evidence>
<keyword evidence="3" id="KW-0046">Antibiotic resistance</keyword>
<feature type="domain" description="VOC" evidence="4">
    <location>
        <begin position="7"/>
        <end position="124"/>
    </location>
</feature>
<protein>
    <recommendedName>
        <fullName evidence="2">Bleomycin resistance protein</fullName>
    </recommendedName>
</protein>
<comment type="similarity">
    <text evidence="1">Belongs to the bleomycin resistance protein family.</text>
</comment>
<sequence length="129" mass="14959">MGESNVRVESLTPILRIFDEEKAKQFYLGFLEFQLDWEHRFEVDFPLYMQVSYGPCVIHLSEHHGDCTPGAALRIEVRGIQELHAKLLSKRYNYARPGLETAPWGGLEIRVADPFGNRLTFYQKDGTER</sequence>
<dbReference type="Pfam" id="PF19581">
    <property type="entry name" value="Glyoxalase_7"/>
    <property type="match status" value="1"/>
</dbReference>
<organism evidence="5 6">
    <name type="scientific">Paenibacillus mucilaginosus (strain KNP414)</name>
    <dbReference type="NCBI Taxonomy" id="1036673"/>
    <lineage>
        <taxon>Bacteria</taxon>
        <taxon>Bacillati</taxon>
        <taxon>Bacillota</taxon>
        <taxon>Bacilli</taxon>
        <taxon>Bacillales</taxon>
        <taxon>Paenibacillaceae</taxon>
        <taxon>Paenibacillus</taxon>
    </lineage>
</organism>
<dbReference type="GO" id="GO:0046677">
    <property type="term" value="P:response to antibiotic"/>
    <property type="evidence" value="ECO:0007669"/>
    <property type="project" value="UniProtKB-KW"/>
</dbReference>
<accession>F8F6I7</accession>
<evidence type="ECO:0000259" key="4">
    <source>
        <dbReference type="PROSITE" id="PS51819"/>
    </source>
</evidence>
<dbReference type="RefSeq" id="WP_013918095.1">
    <property type="nucleotide sequence ID" value="NC_015690.1"/>
</dbReference>
<reference evidence="6" key="1">
    <citation type="submission" date="2011-06" db="EMBL/GenBank/DDBJ databases">
        <title>Complete genome sequence of Paenibacillus mucilaginosus KNP414.</title>
        <authorList>
            <person name="Wang J."/>
            <person name="Hu S."/>
            <person name="Hu X."/>
            <person name="Zhang B."/>
            <person name="Dong D."/>
            <person name="Zhang S."/>
            <person name="Zhao K."/>
            <person name="Wu D."/>
        </authorList>
    </citation>
    <scope>NUCLEOTIDE SEQUENCE [LARGE SCALE GENOMIC DNA]</scope>
    <source>
        <strain evidence="6">KNP414</strain>
    </source>
</reference>
<dbReference type="AlphaFoldDB" id="F8F6I7"/>
<name>F8F6I7_PAEMK</name>
<dbReference type="CDD" id="cd08349">
    <property type="entry name" value="BLMA_like"/>
    <property type="match status" value="1"/>
</dbReference>
<dbReference type="InterPro" id="IPR000335">
    <property type="entry name" value="Bleomycin-R"/>
</dbReference>
<dbReference type="PROSITE" id="PS51819">
    <property type="entry name" value="VOC"/>
    <property type="match status" value="1"/>
</dbReference>
<reference evidence="5 6" key="2">
    <citation type="journal article" date="2013" name="Genome Announc.">
        <title>Genome Sequence of Growth-Improving Paenibacillus mucilaginosus Strain KNP414.</title>
        <authorList>
            <person name="Lu J.J."/>
            <person name="Wang J.F."/>
            <person name="Hu X.F."/>
        </authorList>
    </citation>
    <scope>NUCLEOTIDE SEQUENCE [LARGE SCALE GENOMIC DNA]</scope>
    <source>
        <strain evidence="5 6">KNP414</strain>
    </source>
</reference>
<evidence type="ECO:0000256" key="3">
    <source>
        <dbReference type="ARBA" id="ARBA00023251"/>
    </source>
</evidence>
<dbReference type="EMBL" id="CP002869">
    <property type="protein sequence ID" value="AEI42941.1"/>
    <property type="molecule type" value="Genomic_DNA"/>
</dbReference>
<proteinExistence type="inferred from homology"/>